<evidence type="ECO:0000256" key="1">
    <source>
        <dbReference type="SAM" id="MobiDB-lite"/>
    </source>
</evidence>
<proteinExistence type="predicted"/>
<feature type="compositionally biased region" description="Polar residues" evidence="1">
    <location>
        <begin position="980"/>
        <end position="1004"/>
    </location>
</feature>
<feature type="transmembrane region" description="Helical" evidence="2">
    <location>
        <begin position="1197"/>
        <end position="1218"/>
    </location>
</feature>
<feature type="region of interest" description="Disordered" evidence="1">
    <location>
        <begin position="226"/>
        <end position="261"/>
    </location>
</feature>
<evidence type="ECO:0000256" key="2">
    <source>
        <dbReference type="SAM" id="Phobius"/>
    </source>
</evidence>
<feature type="region of interest" description="Disordered" evidence="1">
    <location>
        <begin position="276"/>
        <end position="303"/>
    </location>
</feature>
<dbReference type="OrthoDB" id="5590282at2759"/>
<feature type="region of interest" description="Disordered" evidence="1">
    <location>
        <begin position="896"/>
        <end position="928"/>
    </location>
</feature>
<dbReference type="AlphaFoldDB" id="A0A0D8XPB2"/>
<reference evidence="4" key="2">
    <citation type="journal article" date="2016" name="Sci. Rep.">
        <title>Dictyocaulus viviparus genome, variome and transcriptome elucidate lungworm biology and support future intervention.</title>
        <authorList>
            <person name="McNulty S.N."/>
            <person name="Strube C."/>
            <person name="Rosa B.A."/>
            <person name="Martin J.C."/>
            <person name="Tyagi R."/>
            <person name="Choi Y.J."/>
            <person name="Wang Q."/>
            <person name="Hallsworth Pepin K."/>
            <person name="Zhang X."/>
            <person name="Ozersky P."/>
            <person name="Wilson R.K."/>
            <person name="Sternberg P.W."/>
            <person name="Gasser R.B."/>
            <person name="Mitreva M."/>
        </authorList>
    </citation>
    <scope>NUCLEOTIDE SEQUENCE [LARGE SCALE GENOMIC DNA]</scope>
    <source>
        <strain evidence="4">HannoverDv2000</strain>
    </source>
</reference>
<feature type="region of interest" description="Disordered" evidence="1">
    <location>
        <begin position="792"/>
        <end position="819"/>
    </location>
</feature>
<keyword evidence="2" id="KW-0472">Membrane</keyword>
<feature type="compositionally biased region" description="Low complexity" evidence="1">
    <location>
        <begin position="234"/>
        <end position="245"/>
    </location>
</feature>
<protein>
    <submittedName>
        <fullName evidence="3">Cyclin protein</fullName>
    </submittedName>
</protein>
<feature type="compositionally biased region" description="Polar residues" evidence="1">
    <location>
        <begin position="857"/>
        <end position="871"/>
    </location>
</feature>
<dbReference type="STRING" id="29172.A0A0D8XPB2"/>
<dbReference type="Gene3D" id="1.10.472.10">
    <property type="entry name" value="Cyclin-like"/>
    <property type="match status" value="1"/>
</dbReference>
<accession>A0A0D8XPB2</accession>
<gene>
    <name evidence="3" type="ORF">DICVIV_08294</name>
</gene>
<feature type="region of interest" description="Disordered" evidence="1">
    <location>
        <begin position="835"/>
        <end position="871"/>
    </location>
</feature>
<keyword evidence="2" id="KW-0812">Transmembrane</keyword>
<feature type="compositionally biased region" description="Low complexity" evidence="1">
    <location>
        <begin position="276"/>
        <end position="292"/>
    </location>
</feature>
<feature type="compositionally biased region" description="Basic residues" evidence="1">
    <location>
        <begin position="792"/>
        <end position="805"/>
    </location>
</feature>
<feature type="compositionally biased region" description="Basic and acidic residues" evidence="1">
    <location>
        <begin position="841"/>
        <end position="856"/>
    </location>
</feature>
<evidence type="ECO:0000313" key="4">
    <source>
        <dbReference type="Proteomes" id="UP000053766"/>
    </source>
</evidence>
<organism evidence="3 4">
    <name type="scientific">Dictyocaulus viviparus</name>
    <name type="common">Bovine lungworm</name>
    <dbReference type="NCBI Taxonomy" id="29172"/>
    <lineage>
        <taxon>Eukaryota</taxon>
        <taxon>Metazoa</taxon>
        <taxon>Ecdysozoa</taxon>
        <taxon>Nematoda</taxon>
        <taxon>Chromadorea</taxon>
        <taxon>Rhabditida</taxon>
        <taxon>Rhabditina</taxon>
        <taxon>Rhabditomorpha</taxon>
        <taxon>Strongyloidea</taxon>
        <taxon>Metastrongylidae</taxon>
        <taxon>Dictyocaulus</taxon>
    </lineage>
</organism>
<name>A0A0D8XPB2_DICVI</name>
<dbReference type="SUPFAM" id="SSF47954">
    <property type="entry name" value="Cyclin-like"/>
    <property type="match status" value="2"/>
</dbReference>
<sequence>MANLIPCWKSQRTVFTRLPPLMLSSPLDIFCDQTMPKDLLCLPKSTDSIRLPENTLVNTSNESYYDVQGDEIYDNSVNHSLPCVLPNRTKDNLSISLPYRPYCQSGDCVFEYKNSQSLFDATSMSDTTPHLKQHPVRNIERPIQSFPKVVALNMDSDAVIVSSSLSVSDLPFHHMKKLHSGREIVDDLQCCTNSSSNGYATGSSNRSWTNKDDAFESNPIIIPSDTQNCNFMKNSSTNSPNSLPPAAYADASPGEPYQHYDQDLCASQNSSGSVSDFFSQSGSSSSDFSDASPPHRDKSFITGDNHVTNDMTLVKDTHHSFIDLTPLTRNRICSPSAFSKRSVPTVSSTCSPIAKRGRFVNDHESRIVVQTAARKQLLNFQRYCNEYARDTYAWLAHQEASIHAIGPLFMSAQKPTGASHEDRRSVLLRATSEMRKRKHTLEAIHLGAYILDKCLDSFHISKDALPDVCAVSMVLGTKMEEYDSLQPGTVKGLVGATMNKSRLCDIEKRIVFELVDGLCFPTPLVFANYMLVELSCNEEEIRFAHYLLDLALLNSRFRDEGGPRVAHAAVCISSTIVRKRESPFDSECDALIHVERSLLNFTKFPIGSTRDVMRRLMYEMAWALQEKHSILIDYLSEDNRRVCFCEGSPALWELICGVHASSCGRAHIIHSLKEDDVYQVSFVNLYEFCYRFREGMTGSVELRRLQKMLNSSVPTPMMPLLNENVDAAFISLDQREKAARERLVNEITDATRYDNHINREIGDNTKQELYNLQQNKDQMKDENTMMKNLMKKHKKREKVNVRRTVRKPEPSKSLTDTDESLPLLNQIRFEDNIVAITDPEIPSKPETKSKNKRNGDKSNSPNETLLTAETFTSNSERNIVLSREDRIKLLQEKKNELEKKEEQAKSVNSNEKCYKKSDVNSNEKATKKEDLHEPRLLIGNRMYSLADVENSLKKLTQYKNMSSESAGGNRRHLNMSRIGSTVASKASSPQKKNSRTLVGPTSHSPPRKSSRIPLQANFQRVPLPPSQTTSQRQMLTMPSKEMTTSKRAPLNFHGIDSCRTSKAASPVGENKGEPKKRILVGNHFMSVDQAEDLFHRLLKENKGKRSLTRISNEKMEEDKFLTPRLNLSTEVHQYCIWTRSCSEDIVDIGERETLNEDPLEFVRKNDNRRRRLSAETTDEADCNFSHLNSVMRTEEEVTATLLGIIVGAIFFIFLCMSIRRSIM</sequence>
<keyword evidence="2" id="KW-1133">Transmembrane helix</keyword>
<keyword evidence="4" id="KW-1185">Reference proteome</keyword>
<dbReference type="InterPro" id="IPR036915">
    <property type="entry name" value="Cyclin-like_sf"/>
</dbReference>
<feature type="region of interest" description="Disordered" evidence="1">
    <location>
        <begin position="980"/>
        <end position="1015"/>
    </location>
</feature>
<evidence type="ECO:0000313" key="3">
    <source>
        <dbReference type="EMBL" id="KJH45644.1"/>
    </source>
</evidence>
<dbReference type="Proteomes" id="UP000053766">
    <property type="component" value="Unassembled WGS sequence"/>
</dbReference>
<dbReference type="EMBL" id="KN716395">
    <property type="protein sequence ID" value="KJH45644.1"/>
    <property type="molecule type" value="Genomic_DNA"/>
</dbReference>
<dbReference type="CDD" id="cd20537">
    <property type="entry name" value="CYCLIN_CCNO-like_rpt2"/>
    <property type="match status" value="1"/>
</dbReference>
<reference evidence="3 4" key="1">
    <citation type="submission" date="2013-11" db="EMBL/GenBank/DDBJ databases">
        <title>Draft genome of the bovine lungworm Dictyocaulus viviparus.</title>
        <authorList>
            <person name="Mitreva M."/>
        </authorList>
    </citation>
    <scope>NUCLEOTIDE SEQUENCE [LARGE SCALE GENOMIC DNA]</scope>
    <source>
        <strain evidence="3 4">HannoverDv2000</strain>
    </source>
</reference>